<organism evidence="1 2">
    <name type="scientific">Lentibacillus populi</name>
    <dbReference type="NCBI Taxonomy" id="1827502"/>
    <lineage>
        <taxon>Bacteria</taxon>
        <taxon>Bacillati</taxon>
        <taxon>Bacillota</taxon>
        <taxon>Bacilli</taxon>
        <taxon>Bacillales</taxon>
        <taxon>Bacillaceae</taxon>
        <taxon>Lentibacillus</taxon>
    </lineage>
</organism>
<reference evidence="1" key="2">
    <citation type="submission" date="2020-09" db="EMBL/GenBank/DDBJ databases">
        <authorList>
            <person name="Sun Q."/>
            <person name="Zhou Y."/>
        </authorList>
    </citation>
    <scope>NUCLEOTIDE SEQUENCE</scope>
    <source>
        <strain evidence="1">CGMCC 1.15454</strain>
    </source>
</reference>
<comment type="caution">
    <text evidence="1">The sequence shown here is derived from an EMBL/GenBank/DDBJ whole genome shotgun (WGS) entry which is preliminary data.</text>
</comment>
<evidence type="ECO:0000313" key="1">
    <source>
        <dbReference type="EMBL" id="GGB31481.1"/>
    </source>
</evidence>
<evidence type="ECO:0000313" key="2">
    <source>
        <dbReference type="Proteomes" id="UP000621492"/>
    </source>
</evidence>
<protein>
    <submittedName>
        <fullName evidence="1">Uncharacterized protein</fullName>
    </submittedName>
</protein>
<keyword evidence="2" id="KW-1185">Reference proteome</keyword>
<dbReference type="RefSeq" id="WP_088050341.1">
    <property type="nucleotide sequence ID" value="NZ_BMJD01000002.1"/>
</dbReference>
<gene>
    <name evidence="1" type="ORF">GCM10011409_06100</name>
</gene>
<accession>A0A9W5TUU9</accession>
<dbReference type="AlphaFoldDB" id="A0A9W5TUU9"/>
<proteinExistence type="predicted"/>
<dbReference type="Proteomes" id="UP000621492">
    <property type="component" value="Unassembled WGS sequence"/>
</dbReference>
<reference evidence="1" key="1">
    <citation type="journal article" date="2014" name="Int. J. Syst. Evol. Microbiol.">
        <title>Complete genome sequence of Corynebacterium casei LMG S-19264T (=DSM 44701T), isolated from a smear-ripened cheese.</title>
        <authorList>
            <consortium name="US DOE Joint Genome Institute (JGI-PGF)"/>
            <person name="Walter F."/>
            <person name="Albersmeier A."/>
            <person name="Kalinowski J."/>
            <person name="Ruckert C."/>
        </authorList>
    </citation>
    <scope>NUCLEOTIDE SEQUENCE</scope>
    <source>
        <strain evidence="1">CGMCC 1.15454</strain>
    </source>
</reference>
<name>A0A9W5TUU9_9BACI</name>
<dbReference type="EMBL" id="BMJD01000002">
    <property type="protein sequence ID" value="GGB31481.1"/>
    <property type="molecule type" value="Genomic_DNA"/>
</dbReference>
<sequence length="62" mass="6769">MVEVYGSIRHHNRLFGDVFCRANTIDQGNLVGGFVALGAILLGDNVLETNGKRITTLKLIIN</sequence>